<gene>
    <name evidence="1" type="ORF">Amon02_001196800</name>
</gene>
<proteinExistence type="predicted"/>
<organism evidence="1 2">
    <name type="scientific">Ambrosiozyma monospora</name>
    <name type="common">Yeast</name>
    <name type="synonym">Endomycopsis monosporus</name>
    <dbReference type="NCBI Taxonomy" id="43982"/>
    <lineage>
        <taxon>Eukaryota</taxon>
        <taxon>Fungi</taxon>
        <taxon>Dikarya</taxon>
        <taxon>Ascomycota</taxon>
        <taxon>Saccharomycotina</taxon>
        <taxon>Pichiomycetes</taxon>
        <taxon>Pichiales</taxon>
        <taxon>Pichiaceae</taxon>
        <taxon>Ambrosiozyma</taxon>
    </lineage>
</organism>
<evidence type="ECO:0000313" key="2">
    <source>
        <dbReference type="Proteomes" id="UP001165064"/>
    </source>
</evidence>
<sequence length="214" mass="24662">MLMQLQLQMQSQQQGIPPLLQAAQQQLQQQQQMQAQRSQQQQQQPQKPFNMNRKTEPPQPRTKVRPCDHCRRRKTKCVMIPEFNSCKMCQTKGLKCTFTEASNSLKRGMSAADDLDNKRMRFEDPTIQPPPNVPVRDVAPIKDYSTIQGSSLLKRTLSLQYPRSSFYIGPTSIYDPIFLSKISLDKIDQFPINKSNSIRKVADKIRGSTWTSFD</sequence>
<dbReference type="Proteomes" id="UP001165064">
    <property type="component" value="Unassembled WGS sequence"/>
</dbReference>
<protein>
    <submittedName>
        <fullName evidence="1">Unnamed protein product</fullName>
    </submittedName>
</protein>
<comment type="caution">
    <text evidence="1">The sequence shown here is derived from an EMBL/GenBank/DDBJ whole genome shotgun (WGS) entry which is preliminary data.</text>
</comment>
<dbReference type="EMBL" id="BSXS01013388">
    <property type="protein sequence ID" value="GMF03959.1"/>
    <property type="molecule type" value="Genomic_DNA"/>
</dbReference>
<evidence type="ECO:0000313" key="1">
    <source>
        <dbReference type="EMBL" id="GMF03959.1"/>
    </source>
</evidence>
<accession>A0ACB5U8Q2</accession>
<reference evidence="1" key="1">
    <citation type="submission" date="2023-04" db="EMBL/GenBank/DDBJ databases">
        <title>Ambrosiozyma monospora NBRC 10751.</title>
        <authorList>
            <person name="Ichikawa N."/>
            <person name="Sato H."/>
            <person name="Tonouchi N."/>
        </authorList>
    </citation>
    <scope>NUCLEOTIDE SEQUENCE</scope>
    <source>
        <strain evidence="1">NBRC 10751</strain>
    </source>
</reference>
<name>A0ACB5U8Q2_AMBMO</name>
<keyword evidence="2" id="KW-1185">Reference proteome</keyword>